<dbReference type="EMBL" id="PHIG01000031">
    <property type="protein sequence ID" value="PJK29930.1"/>
    <property type="molecule type" value="Genomic_DNA"/>
</dbReference>
<dbReference type="Proteomes" id="UP000229498">
    <property type="component" value="Unassembled WGS sequence"/>
</dbReference>
<evidence type="ECO:0000256" key="1">
    <source>
        <dbReference type="SAM" id="MobiDB-lite"/>
    </source>
</evidence>
<keyword evidence="3" id="KW-1185">Reference proteome</keyword>
<reference evidence="2 3" key="1">
    <citation type="submission" date="2017-11" db="EMBL/GenBank/DDBJ databases">
        <title>Draft genome sequence of Rhizobiales bacterium SY3-13.</title>
        <authorList>
            <person name="Sun C."/>
        </authorList>
    </citation>
    <scope>NUCLEOTIDE SEQUENCE [LARGE SCALE GENOMIC DNA]</scope>
    <source>
        <strain evidence="2 3">SY3-13</strain>
    </source>
</reference>
<name>A0A2M9G2K7_9PROT</name>
<dbReference type="AlphaFoldDB" id="A0A2M9G2K7"/>
<dbReference type="RefSeq" id="WP_109793207.1">
    <property type="nucleotide sequence ID" value="NZ_PHIG01000031.1"/>
</dbReference>
<proteinExistence type="predicted"/>
<evidence type="ECO:0000313" key="2">
    <source>
        <dbReference type="EMBL" id="PJK29930.1"/>
    </source>
</evidence>
<comment type="caution">
    <text evidence="2">The sequence shown here is derived from an EMBL/GenBank/DDBJ whole genome shotgun (WGS) entry which is preliminary data.</text>
</comment>
<feature type="region of interest" description="Disordered" evidence="1">
    <location>
        <begin position="134"/>
        <end position="159"/>
    </location>
</feature>
<evidence type="ECO:0000313" key="3">
    <source>
        <dbReference type="Proteomes" id="UP000229498"/>
    </source>
</evidence>
<protein>
    <submittedName>
        <fullName evidence="2">Uncharacterized protein</fullName>
    </submittedName>
</protein>
<organism evidence="2 3">
    <name type="scientific">Minwuia thermotolerans</name>
    <dbReference type="NCBI Taxonomy" id="2056226"/>
    <lineage>
        <taxon>Bacteria</taxon>
        <taxon>Pseudomonadati</taxon>
        <taxon>Pseudomonadota</taxon>
        <taxon>Alphaproteobacteria</taxon>
        <taxon>Minwuiales</taxon>
        <taxon>Minwuiaceae</taxon>
        <taxon>Minwuia</taxon>
    </lineage>
</organism>
<accession>A0A2M9G2K7</accession>
<gene>
    <name evidence="2" type="ORF">CVT23_09175</name>
</gene>
<sequence>MRLDDWLAARGQGKADFASAAGLSAPTLSRVLVGRSLTRTNVDAVFRATGGEVTPNDLFGLGPDQAEAAGEGAQAPPFLSEFRPSRPGFDGASAVTEAAVRLAHRAMTGGVDLENATGVLVHAVRVPAPGADGNAKAAPGFAASNPILPRPATPAEAMR</sequence>
<dbReference type="OrthoDB" id="7605634at2"/>